<gene>
    <name evidence="1" type="ORF">MRATA1EN3_LOCUS12811</name>
</gene>
<proteinExistence type="predicted"/>
<reference evidence="1" key="1">
    <citation type="submission" date="2023-05" db="EMBL/GenBank/DDBJ databases">
        <authorList>
            <consortium name="ELIXIR-Norway"/>
        </authorList>
    </citation>
    <scope>NUCLEOTIDE SEQUENCE</scope>
</reference>
<protein>
    <submittedName>
        <fullName evidence="1">Uncharacterized protein</fullName>
    </submittedName>
</protein>
<dbReference type="EMBL" id="OX596105">
    <property type="protein sequence ID" value="CAI9701598.1"/>
    <property type="molecule type" value="Genomic_DNA"/>
</dbReference>
<organism evidence="1 2">
    <name type="scientific">Rangifer tarandus platyrhynchus</name>
    <name type="common">Svalbard reindeer</name>
    <dbReference type="NCBI Taxonomy" id="3082113"/>
    <lineage>
        <taxon>Eukaryota</taxon>
        <taxon>Metazoa</taxon>
        <taxon>Chordata</taxon>
        <taxon>Craniata</taxon>
        <taxon>Vertebrata</taxon>
        <taxon>Euteleostomi</taxon>
        <taxon>Mammalia</taxon>
        <taxon>Eutheria</taxon>
        <taxon>Laurasiatheria</taxon>
        <taxon>Artiodactyla</taxon>
        <taxon>Ruminantia</taxon>
        <taxon>Pecora</taxon>
        <taxon>Cervidae</taxon>
        <taxon>Odocoileinae</taxon>
        <taxon>Rangifer</taxon>
    </lineage>
</organism>
<evidence type="ECO:0000313" key="2">
    <source>
        <dbReference type="Proteomes" id="UP001162501"/>
    </source>
</evidence>
<accession>A0ACB0EMT1</accession>
<evidence type="ECO:0000313" key="1">
    <source>
        <dbReference type="EMBL" id="CAI9701598.1"/>
    </source>
</evidence>
<name>A0ACB0EMT1_RANTA</name>
<dbReference type="Proteomes" id="UP001162501">
    <property type="component" value="Chromosome 21"/>
</dbReference>
<sequence length="375" mass="42196">MRRCRCPGCATPAGLGQQGALSRHGSLDHWSRQPEMLLERKNRSPSPAAPSQPAFLLRGSFPHQSSRPQLLATPQDQEEPLCGGLRENFCPEKGQRWDEGPRWPFAALVVGDASPGEAWIRKEAMCWAPEPRRPRGRQLHVTAPALTRGAPAAEGGGDTAAPTGRVLLRALRDPQAQPREQSVRVLGHMSSRHRVSSLPHSFVLSMRCKFQAGRHLRAQWQPLGSVPSLCPLVWLQPMVTHLHQRLKRWPHPAPGPAFCAGRPCAVPFHPPNHADFFSELPGPHPHHRLNTHARWEYSQILRGAERAWYLYGPKGQPPAISYRELEMCLVLAEMCCKKEVHSRTRQEQMELRFRKGNELMKIRISGGTTKYFLGR</sequence>